<organism evidence="1 2">
    <name type="scientific">Microbacterium oleivorans</name>
    <dbReference type="NCBI Taxonomy" id="273677"/>
    <lineage>
        <taxon>Bacteria</taxon>
        <taxon>Bacillati</taxon>
        <taxon>Actinomycetota</taxon>
        <taxon>Actinomycetes</taxon>
        <taxon>Micrococcales</taxon>
        <taxon>Microbacteriaceae</taxon>
        <taxon>Microbacterium</taxon>
    </lineage>
</organism>
<proteinExistence type="predicted"/>
<gene>
    <name evidence="1" type="ORF">E2R54_11755</name>
</gene>
<sequence>MTAGACEYGCCSAEVAALKDGGWVSTEKGYVLDPRRRKHVDRVIAEAMARADRMQADLPRCRLCGHRALRLDAFGLCSKISESHKAARGGITFQPAGRRR</sequence>
<dbReference type="AlphaFoldDB" id="A0A4R5YHI7"/>
<accession>A0A4R5YHI7</accession>
<dbReference type="RefSeq" id="WP_133399859.1">
    <property type="nucleotide sequence ID" value="NZ_SMZX01000002.1"/>
</dbReference>
<dbReference type="Proteomes" id="UP000295633">
    <property type="component" value="Unassembled WGS sequence"/>
</dbReference>
<evidence type="ECO:0000313" key="2">
    <source>
        <dbReference type="Proteomes" id="UP000295633"/>
    </source>
</evidence>
<dbReference type="EMBL" id="SMZX01000002">
    <property type="protein sequence ID" value="TDL43858.1"/>
    <property type="molecule type" value="Genomic_DNA"/>
</dbReference>
<comment type="caution">
    <text evidence="1">The sequence shown here is derived from an EMBL/GenBank/DDBJ whole genome shotgun (WGS) entry which is preliminary data.</text>
</comment>
<name>A0A4R5YHI7_9MICO</name>
<evidence type="ECO:0000313" key="1">
    <source>
        <dbReference type="EMBL" id="TDL43858.1"/>
    </source>
</evidence>
<reference evidence="1 2" key="1">
    <citation type="submission" date="2019-03" db="EMBL/GenBank/DDBJ databases">
        <title>Genome Sequencing and Assembly of Various Microbes Isolated from Partially Reclaimed Soil and Acid Mine Drainage (AMD) Site.</title>
        <authorList>
            <person name="Steinbock B."/>
            <person name="Bechtold R."/>
            <person name="Sevigny J.L."/>
            <person name="Thomas D."/>
            <person name="Cuthill L.R."/>
            <person name="Aveiro Johannsen E.J."/>
            <person name="Thomas K."/>
            <person name="Ghosh A."/>
        </authorList>
    </citation>
    <scope>NUCLEOTIDE SEQUENCE [LARGE SCALE GENOMIC DNA]</scope>
    <source>
        <strain evidence="1 2">F-B2</strain>
    </source>
</reference>
<protein>
    <submittedName>
        <fullName evidence="1">Uncharacterized protein</fullName>
    </submittedName>
</protein>